<dbReference type="Proteomes" id="UP000027986">
    <property type="component" value="Chromosome"/>
</dbReference>
<dbReference type="AlphaFoldDB" id="A0A075JIF0"/>
<reference evidence="1 2" key="1">
    <citation type="submission" date="2014-07" db="EMBL/GenBank/DDBJ databases">
        <title>Genome Sequencing of Dermacoccus nishinomiyaensis.</title>
        <authorList>
            <person name="Hong K.W."/>
            <person name="Chan K.G."/>
        </authorList>
    </citation>
    <scope>NUCLEOTIDE SEQUENCE [LARGE SCALE GENOMIC DNA]</scope>
    <source>
        <strain evidence="1 2">M25</strain>
    </source>
</reference>
<protein>
    <submittedName>
        <fullName evidence="1">Uncharacterized protein</fullName>
    </submittedName>
</protein>
<dbReference type="RefSeq" id="WP_038566122.1">
    <property type="nucleotide sequence ID" value="NZ_CAKZHM010000155.1"/>
</dbReference>
<dbReference type="HOGENOM" id="CLU_1479767_0_0_11"/>
<name>A0A075JIF0_9MICO</name>
<dbReference type="eggNOG" id="ENOG5033R7U">
    <property type="taxonomic scope" value="Bacteria"/>
</dbReference>
<sequence>MQRFLSIARRFSPVLAVLTVAALLMLQPPARAADHFSMSASLGTAAADAGAAEMATGHSPENSAPIVVHGQFSTKNVGDQQAAAAAGHLSMGTVSSGMGMASGCGPDCGSPASPSPGPMDCVAAGCLILLVLLVGIGGLRPAARGGGWSLPRPSRRTLMESLVLRCWARPPLSLAELSISRT</sequence>
<proteinExistence type="predicted"/>
<gene>
    <name evidence="1" type="ORF">HX89_00235</name>
</gene>
<accession>A0A075JIF0</accession>
<dbReference type="GeneID" id="61263356"/>
<evidence type="ECO:0000313" key="1">
    <source>
        <dbReference type="EMBL" id="AIF39688.1"/>
    </source>
</evidence>
<dbReference type="KEGG" id="dni:HX89_00235"/>
<dbReference type="EMBL" id="CP008889">
    <property type="protein sequence ID" value="AIF39688.1"/>
    <property type="molecule type" value="Genomic_DNA"/>
</dbReference>
<dbReference type="OrthoDB" id="9940369at2"/>
<organism evidence="1 2">
    <name type="scientific">Dermacoccus nishinomiyaensis</name>
    <dbReference type="NCBI Taxonomy" id="1274"/>
    <lineage>
        <taxon>Bacteria</taxon>
        <taxon>Bacillati</taxon>
        <taxon>Actinomycetota</taxon>
        <taxon>Actinomycetes</taxon>
        <taxon>Micrococcales</taxon>
        <taxon>Dermacoccaceae</taxon>
        <taxon>Dermacoccus</taxon>
    </lineage>
</organism>
<evidence type="ECO:0000313" key="2">
    <source>
        <dbReference type="Proteomes" id="UP000027986"/>
    </source>
</evidence>
<keyword evidence="2" id="KW-1185">Reference proteome</keyword>